<protein>
    <recommendedName>
        <fullName evidence="4">Porin</fullName>
    </recommendedName>
</protein>
<dbReference type="Gene3D" id="2.40.160.10">
    <property type="entry name" value="Porin"/>
    <property type="match status" value="1"/>
</dbReference>
<feature type="signal peptide" evidence="1">
    <location>
        <begin position="1"/>
        <end position="18"/>
    </location>
</feature>
<name>A0A7D3XX14_9BACT</name>
<accession>A0A7D3XX14</accession>
<reference evidence="2 3" key="1">
    <citation type="submission" date="2019-07" db="EMBL/GenBank/DDBJ databases">
        <title>Thalassofilum flectens gen. nov., sp. nov., a novel moderate thermophilic anaerobe from a shallow sea hot spring in Kunashir Island (Russia), representing a new family in the order Bacteroidales, and proposal of Thalassofilacea fam. nov.</title>
        <authorList>
            <person name="Kochetkova T.V."/>
            <person name="Podosokorskaya O.A."/>
            <person name="Novikov A."/>
            <person name="Elcheninov A.G."/>
            <person name="Toshchakov S.V."/>
            <person name="Kublanov I.V."/>
        </authorList>
    </citation>
    <scope>NUCLEOTIDE SEQUENCE [LARGE SCALE GENOMIC DNA]</scope>
    <source>
        <strain evidence="2 3">38-H</strain>
    </source>
</reference>
<gene>
    <name evidence="2" type="ORF">FHG85_12805</name>
</gene>
<dbReference type="RefSeq" id="WP_173076543.1">
    <property type="nucleotide sequence ID" value="NZ_CP041345.1"/>
</dbReference>
<organism evidence="2 3">
    <name type="scientific">Tenuifilum thalassicum</name>
    <dbReference type="NCBI Taxonomy" id="2590900"/>
    <lineage>
        <taxon>Bacteria</taxon>
        <taxon>Pseudomonadati</taxon>
        <taxon>Bacteroidota</taxon>
        <taxon>Bacteroidia</taxon>
        <taxon>Bacteroidales</taxon>
        <taxon>Tenuifilaceae</taxon>
        <taxon>Tenuifilum</taxon>
    </lineage>
</organism>
<keyword evidence="3" id="KW-1185">Reference proteome</keyword>
<dbReference type="AlphaFoldDB" id="A0A7D3XX14"/>
<dbReference type="SUPFAM" id="SSF56935">
    <property type="entry name" value="Porins"/>
    <property type="match status" value="1"/>
</dbReference>
<dbReference type="EMBL" id="CP041345">
    <property type="protein sequence ID" value="QKG81108.1"/>
    <property type="molecule type" value="Genomic_DNA"/>
</dbReference>
<evidence type="ECO:0000256" key="1">
    <source>
        <dbReference type="SAM" id="SignalP"/>
    </source>
</evidence>
<dbReference type="InterPro" id="IPR023614">
    <property type="entry name" value="Porin_dom_sf"/>
</dbReference>
<evidence type="ECO:0000313" key="3">
    <source>
        <dbReference type="Proteomes" id="UP000500961"/>
    </source>
</evidence>
<sequence length="399" mass="44738">MKRLLLLFFIGTSLWANAQTDSTGYSLNTVSKMLKGKPGLQIGGYGEVHYNQPIESNTYKLGTVDAHRLIMFLGYNFSEKTQFISEIEFEHADEIWVEQMFIQHKLNKSINLRAGVLIIPMGIINEYHEPTAFNGVERPTIDSKINPSTWREVGFGVQGNIFKTKTRYQLYVVNGLNGYDGTRGLFSGSSGLRSGRQKASKAYVHSPAFTGKIEYYGLKNLNIGVSGYFGKSNSKLFADIDKNDNQMVSKADSSTVGISMLGFDARYTLNSLILKGQAYIVSLSNTEEYNKFTGTPTTPNDLGNKMLGYYVELGYDVFKSSSKNRMRLIPFVRYEQYDTHFSTDNSITKNDSYNNTVITTGISYFLTKGVVLKSDVQFLKSSNADKYSKIINAGFGFNF</sequence>
<evidence type="ECO:0000313" key="2">
    <source>
        <dbReference type="EMBL" id="QKG81108.1"/>
    </source>
</evidence>
<proteinExistence type="predicted"/>
<feature type="chain" id="PRO_5029486307" description="Porin" evidence="1">
    <location>
        <begin position="19"/>
        <end position="399"/>
    </location>
</feature>
<keyword evidence="1" id="KW-0732">Signal</keyword>
<dbReference type="Proteomes" id="UP000500961">
    <property type="component" value="Chromosome"/>
</dbReference>
<evidence type="ECO:0008006" key="4">
    <source>
        <dbReference type="Google" id="ProtNLM"/>
    </source>
</evidence>
<dbReference type="KEGG" id="ttz:FHG85_12805"/>